<evidence type="ECO:0000256" key="1">
    <source>
        <dbReference type="ARBA" id="ARBA00004586"/>
    </source>
</evidence>
<evidence type="ECO:0000313" key="17">
    <source>
        <dbReference type="Proteomes" id="UP000011116"/>
    </source>
</evidence>
<dbReference type="InterPro" id="IPR049492">
    <property type="entry name" value="BD-FAE-like_dom"/>
</dbReference>
<dbReference type="SMR" id="A0A8I7BJR3"/>
<keyword evidence="6 14" id="KW-1133">Transmembrane helix</keyword>
<keyword evidence="7" id="KW-0333">Golgi apparatus</keyword>
<feature type="compositionally biased region" description="Low complexity" evidence="13">
    <location>
        <begin position="44"/>
        <end position="65"/>
    </location>
</feature>
<evidence type="ECO:0000256" key="10">
    <source>
        <dbReference type="ARBA" id="ARBA00038928"/>
    </source>
</evidence>
<keyword evidence="17" id="KW-1185">Reference proteome</keyword>
<dbReference type="GO" id="GO:0016787">
    <property type="term" value="F:hydrolase activity"/>
    <property type="evidence" value="ECO:0007669"/>
    <property type="project" value="UniProtKB-KW"/>
</dbReference>
<reference evidence="17" key="1">
    <citation type="journal article" date="2012" name="Nature">
        <title>A physical, genetic and functional sequence assembly of the barley genome.</title>
        <authorList>
            <consortium name="The International Barley Genome Sequencing Consortium"/>
            <person name="Mayer K.F."/>
            <person name="Waugh R."/>
            <person name="Brown J.W."/>
            <person name="Schulman A."/>
            <person name="Langridge P."/>
            <person name="Platzer M."/>
            <person name="Fincher G.B."/>
            <person name="Muehlbauer G.J."/>
            <person name="Sato K."/>
            <person name="Close T.J."/>
            <person name="Wise R.P."/>
            <person name="Stein N."/>
        </authorList>
    </citation>
    <scope>NUCLEOTIDE SEQUENCE [LARGE SCALE GENOMIC DNA]</scope>
    <source>
        <strain evidence="17">cv. Morex</strain>
    </source>
</reference>
<dbReference type="Gene3D" id="3.40.50.1820">
    <property type="entry name" value="alpha/beta hydrolase"/>
    <property type="match status" value="1"/>
</dbReference>
<dbReference type="GO" id="GO:0000139">
    <property type="term" value="C:Golgi membrane"/>
    <property type="evidence" value="ECO:0007669"/>
    <property type="project" value="UniProtKB-SubCell"/>
</dbReference>
<dbReference type="GeneID" id="123411486"/>
<gene>
    <name evidence="16" type="primary">LOC123411486</name>
</gene>
<dbReference type="Gramene" id="HORVU.MOREX.r2.7HG0602210.1">
    <property type="protein sequence ID" value="HORVU.MOREX.r2.7HG0602210.1"/>
    <property type="gene ID" value="HORVU.MOREX.r2.7HG0602210"/>
</dbReference>
<feature type="region of interest" description="Disordered" evidence="13">
    <location>
        <begin position="15"/>
        <end position="69"/>
    </location>
</feature>
<dbReference type="Gramene" id="HORVU.MOREX.r3.7HG0726130.1">
    <property type="protein sequence ID" value="HORVU.MOREX.r3.7HG0726130.1"/>
    <property type="gene ID" value="HORVU.MOREX.r3.7HG0726130"/>
</dbReference>
<evidence type="ECO:0000256" key="4">
    <source>
        <dbReference type="ARBA" id="ARBA00022801"/>
    </source>
</evidence>
<dbReference type="SUPFAM" id="SSF53474">
    <property type="entry name" value="alpha/beta-Hydrolases"/>
    <property type="match status" value="1"/>
</dbReference>
<evidence type="ECO:0000313" key="16">
    <source>
        <dbReference type="EnsemblPlants" id="HORVU.MOREX.r3.7HG0726130.1"/>
    </source>
</evidence>
<dbReference type="Proteomes" id="UP000011116">
    <property type="component" value="Chromosome 7H"/>
</dbReference>
<evidence type="ECO:0000256" key="9">
    <source>
        <dbReference type="ARBA" id="ARBA00038028"/>
    </source>
</evidence>
<keyword evidence="8 14" id="KW-0472">Membrane</keyword>
<reference evidence="16" key="3">
    <citation type="submission" date="2022-01" db="UniProtKB">
        <authorList>
            <consortium name="EnsemblPlants"/>
        </authorList>
    </citation>
    <scope>IDENTIFICATION</scope>
    <source>
        <strain evidence="16">subsp. vulgare</strain>
    </source>
</reference>
<feature type="compositionally biased region" description="Low complexity" evidence="13">
    <location>
        <begin position="137"/>
        <end position="154"/>
    </location>
</feature>
<dbReference type="InterPro" id="IPR029058">
    <property type="entry name" value="AB_hydrolase_fold"/>
</dbReference>
<evidence type="ECO:0000256" key="5">
    <source>
        <dbReference type="ARBA" id="ARBA00022824"/>
    </source>
</evidence>
<evidence type="ECO:0000256" key="8">
    <source>
        <dbReference type="ARBA" id="ARBA00023136"/>
    </source>
</evidence>
<dbReference type="InterPro" id="IPR050300">
    <property type="entry name" value="GDXG_lipolytic_enzyme"/>
</dbReference>
<dbReference type="PANTHER" id="PTHR48081:SF33">
    <property type="entry name" value="KYNURENINE FORMAMIDASE"/>
    <property type="match status" value="1"/>
</dbReference>
<reference evidence="16" key="2">
    <citation type="submission" date="2020-10" db="EMBL/GenBank/DDBJ databases">
        <authorList>
            <person name="Scholz U."/>
            <person name="Mascher M."/>
            <person name="Fiebig A."/>
        </authorList>
    </citation>
    <scope>NUCLEOTIDE SEQUENCE [LARGE SCALE GENOMIC DNA]</scope>
    <source>
        <strain evidence="16">cv. Morex</strain>
    </source>
</reference>
<accession>A0A8I7BJR3</accession>
<protein>
    <recommendedName>
        <fullName evidence="10">protein-S-isoprenylcysteine alpha-carbonyl methylesterase</fullName>
        <ecNumber evidence="10">3.1.1.n2</ecNumber>
    </recommendedName>
</protein>
<dbReference type="EnsemblPlants" id="HORVU.MOREX.r3.7HG0726130.1">
    <property type="protein sequence ID" value="HORVU.MOREX.r3.7HG0726130.1"/>
    <property type="gene ID" value="HORVU.MOREX.r3.7HG0726130"/>
</dbReference>
<name>A0A8I7BJR3_HORVV</name>
<dbReference type="PANTHER" id="PTHR48081">
    <property type="entry name" value="AB HYDROLASE SUPERFAMILY PROTEIN C4A8.06C"/>
    <property type="match status" value="1"/>
</dbReference>
<comment type="subcellular location">
    <subcellularLocation>
        <location evidence="1">Endoplasmic reticulum membrane</location>
    </subcellularLocation>
    <subcellularLocation>
        <location evidence="2">Golgi apparatus membrane</location>
        <topology evidence="2">Multi-pass membrane protein</topology>
    </subcellularLocation>
</comment>
<organism evidence="16 17">
    <name type="scientific">Hordeum vulgare subsp. vulgare</name>
    <name type="common">Domesticated barley</name>
    <dbReference type="NCBI Taxonomy" id="112509"/>
    <lineage>
        <taxon>Eukaryota</taxon>
        <taxon>Viridiplantae</taxon>
        <taxon>Streptophyta</taxon>
        <taxon>Embryophyta</taxon>
        <taxon>Tracheophyta</taxon>
        <taxon>Spermatophyta</taxon>
        <taxon>Magnoliopsida</taxon>
        <taxon>Liliopsida</taxon>
        <taxon>Poales</taxon>
        <taxon>Poaceae</taxon>
        <taxon>BOP clade</taxon>
        <taxon>Pooideae</taxon>
        <taxon>Triticodae</taxon>
        <taxon>Triticeae</taxon>
        <taxon>Hordeinae</taxon>
        <taxon>Hordeum</taxon>
    </lineage>
</organism>
<feature type="domain" description="BD-FAE-like" evidence="15">
    <location>
        <begin position="252"/>
        <end position="459"/>
    </location>
</feature>
<dbReference type="FunFam" id="3.40.50.1820:FF:000084">
    <property type="entry name" value="Isoprenylcysteine alpha-carbonyl methylesterase ICME"/>
    <property type="match status" value="1"/>
</dbReference>
<evidence type="ECO:0000256" key="7">
    <source>
        <dbReference type="ARBA" id="ARBA00023034"/>
    </source>
</evidence>
<evidence type="ECO:0000256" key="6">
    <source>
        <dbReference type="ARBA" id="ARBA00022989"/>
    </source>
</evidence>
<evidence type="ECO:0000256" key="11">
    <source>
        <dbReference type="ARBA" id="ARBA00049507"/>
    </source>
</evidence>
<dbReference type="GO" id="GO:0005789">
    <property type="term" value="C:endoplasmic reticulum membrane"/>
    <property type="evidence" value="ECO:0007669"/>
    <property type="project" value="UniProtKB-SubCell"/>
</dbReference>
<dbReference type="AlphaFoldDB" id="A0A8I7BJR3"/>
<dbReference type="EC" id="3.1.1.n2" evidence="10"/>
<proteinExistence type="inferred from homology"/>
<comment type="function">
    <text evidence="12">Catalyzes the demethylation of isoprenylcysteine methylesters.</text>
</comment>
<keyword evidence="5" id="KW-0256">Endoplasmic reticulum</keyword>
<feature type="transmembrane region" description="Helical" evidence="14">
    <location>
        <begin position="254"/>
        <end position="279"/>
    </location>
</feature>
<evidence type="ECO:0000256" key="13">
    <source>
        <dbReference type="SAM" id="MobiDB-lite"/>
    </source>
</evidence>
<feature type="region of interest" description="Disordered" evidence="13">
    <location>
        <begin position="118"/>
        <end position="154"/>
    </location>
</feature>
<evidence type="ECO:0000259" key="15">
    <source>
        <dbReference type="Pfam" id="PF20434"/>
    </source>
</evidence>
<keyword evidence="3 14" id="KW-0812">Transmembrane</keyword>
<comment type="similarity">
    <text evidence="9">Belongs to the AB hydrolase superfamily. Isoprenylcysteine methylesterase family.</text>
</comment>
<sequence length="536" mass="58645">MWLLCKDYTLTRGRRLRRAHQSASRSLEHPSPPVKQRRRIRPTSALKAPPSSSRAARPRPATALRPDQRYVRVFPTKLLPGPSKASASCSPCQSGHLPASPHDLGNLAPPAAMEVELPARASSSQAKAKETPPPSPAASASATAAPPAEDAPLLPGEGVVRRRAVRERFAARSLSFRRDVGHAASETFLLTRLTLSLLRYLGIGYRWIRQFLALCCYALLLMPGFIQVLYYYFFSSQVHRSVVYGEQPRNRLDLYIPAGTTGLKPVVAFVTGGAWIIGYKGWGALLGRRLAERGILVACIDYRNFPQGTIGDMVEDVSRGISFVCNNIASYGGDPERIYLVGQSAGAHIAACALINQAIRECGEDTSTWSVAQLKAYFGISGGYNLLNLVDHFHRRGLYRSVFLSIMEGEESLRKFSPEVVVKDVAVRSAVSLLPQIILFHGTSDCSMPSAESEAFLAALQQRGAKADLFLYEGKTHTDLFLQDPLRGGRDKMLEEIVAVIQNDDPGASALQLAVPVARRLVPEIMLRLAGRVSPF</sequence>
<comment type="catalytic activity">
    <reaction evidence="11">
        <text>[protein]-C-terminal S-[(2E,6E)-farnesyl]-L-cysteine methyl ester + H2O = [protein]-C-terminal S-[(2E,6E)-farnesyl]-L-cysteine + methanol + H(+)</text>
        <dbReference type="Rhea" id="RHEA:48520"/>
        <dbReference type="Rhea" id="RHEA-COMP:12125"/>
        <dbReference type="Rhea" id="RHEA-COMP:12126"/>
        <dbReference type="ChEBI" id="CHEBI:15377"/>
        <dbReference type="ChEBI" id="CHEBI:15378"/>
        <dbReference type="ChEBI" id="CHEBI:17790"/>
        <dbReference type="ChEBI" id="CHEBI:90510"/>
        <dbReference type="ChEBI" id="CHEBI:90511"/>
        <dbReference type="EC" id="3.1.1.n2"/>
    </reaction>
</comment>
<dbReference type="Pfam" id="PF20434">
    <property type="entry name" value="BD-FAE"/>
    <property type="match status" value="1"/>
</dbReference>
<evidence type="ECO:0000256" key="14">
    <source>
        <dbReference type="SAM" id="Phobius"/>
    </source>
</evidence>
<keyword evidence="4" id="KW-0378">Hydrolase</keyword>
<feature type="transmembrane region" description="Helical" evidence="14">
    <location>
        <begin position="211"/>
        <end position="234"/>
    </location>
</feature>
<evidence type="ECO:0000256" key="3">
    <source>
        <dbReference type="ARBA" id="ARBA00022692"/>
    </source>
</evidence>
<dbReference type="RefSeq" id="XP_044960376.1">
    <property type="nucleotide sequence ID" value="XM_045104441.1"/>
</dbReference>
<evidence type="ECO:0000256" key="12">
    <source>
        <dbReference type="ARBA" id="ARBA00054962"/>
    </source>
</evidence>
<evidence type="ECO:0000256" key="2">
    <source>
        <dbReference type="ARBA" id="ARBA00004653"/>
    </source>
</evidence>